<protein>
    <submittedName>
        <fullName evidence="1">Uncharacterized protein</fullName>
    </submittedName>
</protein>
<dbReference type="AlphaFoldDB" id="A0A4C1U4Z8"/>
<comment type="caution">
    <text evidence="1">The sequence shown here is derived from an EMBL/GenBank/DDBJ whole genome shotgun (WGS) entry which is preliminary data.</text>
</comment>
<dbReference type="EMBL" id="BGZK01000129">
    <property type="protein sequence ID" value="GBP21463.1"/>
    <property type="molecule type" value="Genomic_DNA"/>
</dbReference>
<sequence>MKVNFGKIKVMVFESSESTTECDILIEGGKVERLKEWLDLGGLFTKDDERDRDIERRVNAGNKVNGVLLAIMDSKSALRQTCLAIYKGVLIPTLMKAGYGGRKMKVGSMQWRCDRCV</sequence>
<proteinExistence type="predicted"/>
<evidence type="ECO:0000313" key="1">
    <source>
        <dbReference type="EMBL" id="GBP21463.1"/>
    </source>
</evidence>
<organism evidence="1 2">
    <name type="scientific">Eumeta variegata</name>
    <name type="common">Bagworm moth</name>
    <name type="synonym">Eumeta japonica</name>
    <dbReference type="NCBI Taxonomy" id="151549"/>
    <lineage>
        <taxon>Eukaryota</taxon>
        <taxon>Metazoa</taxon>
        <taxon>Ecdysozoa</taxon>
        <taxon>Arthropoda</taxon>
        <taxon>Hexapoda</taxon>
        <taxon>Insecta</taxon>
        <taxon>Pterygota</taxon>
        <taxon>Neoptera</taxon>
        <taxon>Endopterygota</taxon>
        <taxon>Lepidoptera</taxon>
        <taxon>Glossata</taxon>
        <taxon>Ditrysia</taxon>
        <taxon>Tineoidea</taxon>
        <taxon>Psychidae</taxon>
        <taxon>Oiketicinae</taxon>
        <taxon>Eumeta</taxon>
    </lineage>
</organism>
<reference evidence="1 2" key="1">
    <citation type="journal article" date="2019" name="Commun. Biol.">
        <title>The bagworm genome reveals a unique fibroin gene that provides high tensile strength.</title>
        <authorList>
            <person name="Kono N."/>
            <person name="Nakamura H."/>
            <person name="Ohtoshi R."/>
            <person name="Tomita M."/>
            <person name="Numata K."/>
            <person name="Arakawa K."/>
        </authorList>
    </citation>
    <scope>NUCLEOTIDE SEQUENCE [LARGE SCALE GENOMIC DNA]</scope>
</reference>
<gene>
    <name evidence="1" type="ORF">EVAR_12064_1</name>
</gene>
<dbReference type="OrthoDB" id="425681at2759"/>
<evidence type="ECO:0000313" key="2">
    <source>
        <dbReference type="Proteomes" id="UP000299102"/>
    </source>
</evidence>
<keyword evidence="2" id="KW-1185">Reference proteome</keyword>
<name>A0A4C1U4Z8_EUMVA</name>
<accession>A0A4C1U4Z8</accession>
<dbReference type="Proteomes" id="UP000299102">
    <property type="component" value="Unassembled WGS sequence"/>
</dbReference>